<feature type="signal peptide" evidence="8">
    <location>
        <begin position="1"/>
        <end position="29"/>
    </location>
</feature>
<organism evidence="10 11">
    <name type="scientific">Jatropha curcas</name>
    <name type="common">Barbados nut</name>
    <dbReference type="NCBI Taxonomy" id="180498"/>
    <lineage>
        <taxon>Eukaryota</taxon>
        <taxon>Viridiplantae</taxon>
        <taxon>Streptophyta</taxon>
        <taxon>Embryophyta</taxon>
        <taxon>Tracheophyta</taxon>
        <taxon>Spermatophyta</taxon>
        <taxon>Magnoliopsida</taxon>
        <taxon>eudicotyledons</taxon>
        <taxon>Gunneridae</taxon>
        <taxon>Pentapetalae</taxon>
        <taxon>rosids</taxon>
        <taxon>fabids</taxon>
        <taxon>Malpighiales</taxon>
        <taxon>Euphorbiaceae</taxon>
        <taxon>Crotonoideae</taxon>
        <taxon>Jatropheae</taxon>
        <taxon>Jatropha</taxon>
    </lineage>
</organism>
<feature type="active site" evidence="7">
    <location>
        <position position="352"/>
    </location>
</feature>
<evidence type="ECO:0000256" key="6">
    <source>
        <dbReference type="ARBA" id="ARBA00023157"/>
    </source>
</evidence>
<evidence type="ECO:0000256" key="4">
    <source>
        <dbReference type="ARBA" id="ARBA00022750"/>
    </source>
</evidence>
<dbReference type="GO" id="GO:0006508">
    <property type="term" value="P:proteolysis"/>
    <property type="evidence" value="ECO:0007669"/>
    <property type="project" value="UniProtKB-KW"/>
</dbReference>
<dbReference type="FunFam" id="2.40.70.10:FF:000021">
    <property type="entry name" value="Aspartyl protease AED1"/>
    <property type="match status" value="1"/>
</dbReference>
<keyword evidence="11" id="KW-1185">Reference proteome</keyword>
<feature type="domain" description="Peptidase A1" evidence="9">
    <location>
        <begin position="134"/>
        <end position="470"/>
    </location>
</feature>
<dbReference type="InterPro" id="IPR033121">
    <property type="entry name" value="PEPTIDASE_A1"/>
</dbReference>
<evidence type="ECO:0000313" key="11">
    <source>
        <dbReference type="Proteomes" id="UP000027138"/>
    </source>
</evidence>
<dbReference type="EMBL" id="KK914539">
    <property type="protein sequence ID" value="KDP33482.1"/>
    <property type="molecule type" value="Genomic_DNA"/>
</dbReference>
<gene>
    <name evidence="10" type="ORF">JCGZ_07053</name>
</gene>
<keyword evidence="2" id="KW-0645">Protease</keyword>
<evidence type="ECO:0000256" key="5">
    <source>
        <dbReference type="ARBA" id="ARBA00022801"/>
    </source>
</evidence>
<feature type="chain" id="PRO_5001642686" description="Peptidase A1 domain-containing protein" evidence="8">
    <location>
        <begin position="30"/>
        <end position="475"/>
    </location>
</feature>
<evidence type="ECO:0000256" key="3">
    <source>
        <dbReference type="ARBA" id="ARBA00022729"/>
    </source>
</evidence>
<dbReference type="Proteomes" id="UP000027138">
    <property type="component" value="Unassembled WGS sequence"/>
</dbReference>
<evidence type="ECO:0000256" key="1">
    <source>
        <dbReference type="ARBA" id="ARBA00007447"/>
    </source>
</evidence>
<dbReference type="Gene3D" id="2.40.70.10">
    <property type="entry name" value="Acid Proteases"/>
    <property type="match status" value="2"/>
</dbReference>
<proteinExistence type="inferred from homology"/>
<protein>
    <recommendedName>
        <fullName evidence="9">Peptidase A1 domain-containing protein</fullName>
    </recommendedName>
</protein>
<reference evidence="10 11" key="1">
    <citation type="journal article" date="2014" name="PLoS ONE">
        <title>Global Analysis of Gene Expression Profiles in Physic Nut (Jatropha curcas L.) Seedlings Exposed to Salt Stress.</title>
        <authorList>
            <person name="Zhang L."/>
            <person name="Zhang C."/>
            <person name="Wu P."/>
            <person name="Chen Y."/>
            <person name="Li M."/>
            <person name="Jiang H."/>
            <person name="Wu G."/>
        </authorList>
    </citation>
    <scope>NUCLEOTIDE SEQUENCE [LARGE SCALE GENOMIC DNA]</scope>
    <source>
        <strain evidence="11">cv. GZQX0401</strain>
        <tissue evidence="10">Young leaves</tissue>
    </source>
</reference>
<evidence type="ECO:0000256" key="2">
    <source>
        <dbReference type="ARBA" id="ARBA00022670"/>
    </source>
</evidence>
<evidence type="ECO:0000256" key="8">
    <source>
        <dbReference type="SAM" id="SignalP"/>
    </source>
</evidence>
<evidence type="ECO:0000256" key="7">
    <source>
        <dbReference type="PIRSR" id="PIRSR601461-1"/>
    </source>
</evidence>
<evidence type="ECO:0000259" key="9">
    <source>
        <dbReference type="PROSITE" id="PS51767"/>
    </source>
</evidence>
<dbReference type="InterPro" id="IPR021109">
    <property type="entry name" value="Peptidase_aspartic_dom_sf"/>
</dbReference>
<keyword evidence="4" id="KW-0064">Aspartyl protease</keyword>
<dbReference type="InterPro" id="IPR033873">
    <property type="entry name" value="CND41-like"/>
</dbReference>
<dbReference type="Pfam" id="PF14543">
    <property type="entry name" value="TAXi_N"/>
    <property type="match status" value="1"/>
</dbReference>
<dbReference type="OrthoDB" id="832768at2759"/>
<evidence type="ECO:0000313" key="10">
    <source>
        <dbReference type="EMBL" id="KDP33482.1"/>
    </source>
</evidence>
<keyword evidence="6" id="KW-1015">Disulfide bond</keyword>
<feature type="active site" evidence="7">
    <location>
        <position position="152"/>
    </location>
</feature>
<dbReference type="FunFam" id="2.40.70.10:FF:000013">
    <property type="entry name" value="Aspartyl protease AED1"/>
    <property type="match status" value="1"/>
</dbReference>
<dbReference type="CDD" id="cd05472">
    <property type="entry name" value="cnd41_like"/>
    <property type="match status" value="1"/>
</dbReference>
<dbReference type="PANTHER" id="PTHR13683:SF907">
    <property type="entry name" value="PEPTIDASE A1 DOMAIN-CONTAINING PROTEIN"/>
    <property type="match status" value="1"/>
</dbReference>
<dbReference type="PROSITE" id="PS51767">
    <property type="entry name" value="PEPTIDASE_A1"/>
    <property type="match status" value="1"/>
</dbReference>
<dbReference type="AlphaFoldDB" id="A0A067KBH1"/>
<dbReference type="GO" id="GO:0004190">
    <property type="term" value="F:aspartic-type endopeptidase activity"/>
    <property type="evidence" value="ECO:0007669"/>
    <property type="project" value="UniProtKB-KW"/>
</dbReference>
<comment type="similarity">
    <text evidence="1">Belongs to the peptidase A1 family.</text>
</comment>
<dbReference type="InterPro" id="IPR032861">
    <property type="entry name" value="TAXi_N"/>
</dbReference>
<keyword evidence="3 8" id="KW-0732">Signal</keyword>
<dbReference type="InterPro" id="IPR032799">
    <property type="entry name" value="TAXi_C"/>
</dbReference>
<dbReference type="PANTHER" id="PTHR13683">
    <property type="entry name" value="ASPARTYL PROTEASES"/>
    <property type="match status" value="1"/>
</dbReference>
<dbReference type="Pfam" id="PF14541">
    <property type="entry name" value="TAXi_C"/>
    <property type="match status" value="1"/>
</dbReference>
<dbReference type="InterPro" id="IPR001461">
    <property type="entry name" value="Aspartic_peptidase_A1"/>
</dbReference>
<name>A0A067KBH1_JATCU</name>
<keyword evidence="5" id="KW-0378">Hydrolase</keyword>
<dbReference type="MEROPS" id="A01.050"/>
<accession>A0A067KBH1</accession>
<sequence>MATPLSSISSISFLFYALIVLVCPCCSLQKSLHTHNFKLTSLLASNVCNRSSKVHKQGSSLEIVHKDGPCNEKMKDDFKTEISASHYQEMLLQDQLRVDTIHARFTRRNNSGPFDEMQAKLPLQSGVAIGTGNYFVTVSLGTPQKDLSLIFDTGSDITWTQCEPCVVSCYQQGQPIFEPRKSSSYANVSCSSSYCNLITESGGKKGCSSSTCLYKVVYGDGTYSVGFFATEKLTVTKSDTFNKYVFGCGQSNAGRLGRAAGLLGLGRSQLSFAFQTAKKYKKLFSYCIPPTSSSTGHLSFGGNIGKTVKFTPMSPDFQSTPYYGIDITGISVGGDKLAVSASVYQTAGAIIDSGTVITRLPPTVYSALSSKFQEMMTEYPMTDGFSILDTCYDFSDFDTVTVPKISVFFKGGVEVDIYVTGILIVVDGIEKVCLAFAPNQKDSEFAIFGNTQQQTYEVLHDLAKERVGFAPAACS</sequence>
<dbReference type="SUPFAM" id="SSF50630">
    <property type="entry name" value="Acid proteases"/>
    <property type="match status" value="1"/>
</dbReference>